<keyword evidence="2" id="KW-1185">Reference proteome</keyword>
<dbReference type="Proteomes" id="UP000298030">
    <property type="component" value="Unassembled WGS sequence"/>
</dbReference>
<organism evidence="1 2">
    <name type="scientific">Coprinellus micaceus</name>
    <name type="common">Glistening ink-cap mushroom</name>
    <name type="synonym">Coprinus micaceus</name>
    <dbReference type="NCBI Taxonomy" id="71717"/>
    <lineage>
        <taxon>Eukaryota</taxon>
        <taxon>Fungi</taxon>
        <taxon>Dikarya</taxon>
        <taxon>Basidiomycota</taxon>
        <taxon>Agaricomycotina</taxon>
        <taxon>Agaricomycetes</taxon>
        <taxon>Agaricomycetidae</taxon>
        <taxon>Agaricales</taxon>
        <taxon>Agaricineae</taxon>
        <taxon>Psathyrellaceae</taxon>
        <taxon>Coprinellus</taxon>
    </lineage>
</organism>
<comment type="caution">
    <text evidence="1">The sequence shown here is derived from an EMBL/GenBank/DDBJ whole genome shotgun (WGS) entry which is preliminary data.</text>
</comment>
<dbReference type="EMBL" id="QPFP01000094">
    <property type="protein sequence ID" value="TEB22273.1"/>
    <property type="molecule type" value="Genomic_DNA"/>
</dbReference>
<accession>A0A4Y7SK74</accession>
<gene>
    <name evidence="1" type="ORF">FA13DRAFT_1716198</name>
</gene>
<sequence>MCRQWAQTLPASSTIDAENVVTAPLLKTDVPWDILLSWEQFQVCSSASWADRARLGQQLSPVAEILVSPLSIVISTPSLISLLPSDHHPLFLVALHHVLKATPTTPKQQIINALKTGLACNSSDPSEEVVWVNCCYSPPSRCPGKLPGIHPQALCWTPCATCNQAATPRTPISAHKNKHCIQHNHWLGAISTLIPAYLQLRQESANLHEITWEVEKASIKIVNVCSCSPLKSLMLSDYFPSAPIQPSFALIHLVTGYPVENRKLYPYHHIRDPNYQIYTRLGETRVVDADNRKPKGTDQPAWHAEVVIQHITKRTCLGMGPMLNLRTKGKAISNDTHGITPPMVQVTICVSLSQEVNGNYQQLHEQRAHLVTTD</sequence>
<evidence type="ECO:0000313" key="1">
    <source>
        <dbReference type="EMBL" id="TEB22273.1"/>
    </source>
</evidence>
<proteinExistence type="predicted"/>
<protein>
    <submittedName>
        <fullName evidence="1">Uncharacterized protein</fullName>
    </submittedName>
</protein>
<dbReference type="AlphaFoldDB" id="A0A4Y7SK74"/>
<name>A0A4Y7SK74_COPMI</name>
<evidence type="ECO:0000313" key="2">
    <source>
        <dbReference type="Proteomes" id="UP000298030"/>
    </source>
</evidence>
<reference evidence="1 2" key="1">
    <citation type="journal article" date="2019" name="Nat. Ecol. Evol.">
        <title>Megaphylogeny resolves global patterns of mushroom evolution.</title>
        <authorList>
            <person name="Varga T."/>
            <person name="Krizsan K."/>
            <person name="Foldi C."/>
            <person name="Dima B."/>
            <person name="Sanchez-Garcia M."/>
            <person name="Sanchez-Ramirez S."/>
            <person name="Szollosi G.J."/>
            <person name="Szarkandi J.G."/>
            <person name="Papp V."/>
            <person name="Albert L."/>
            <person name="Andreopoulos W."/>
            <person name="Angelini C."/>
            <person name="Antonin V."/>
            <person name="Barry K.W."/>
            <person name="Bougher N.L."/>
            <person name="Buchanan P."/>
            <person name="Buyck B."/>
            <person name="Bense V."/>
            <person name="Catcheside P."/>
            <person name="Chovatia M."/>
            <person name="Cooper J."/>
            <person name="Damon W."/>
            <person name="Desjardin D."/>
            <person name="Finy P."/>
            <person name="Geml J."/>
            <person name="Haridas S."/>
            <person name="Hughes K."/>
            <person name="Justo A."/>
            <person name="Karasinski D."/>
            <person name="Kautmanova I."/>
            <person name="Kiss B."/>
            <person name="Kocsube S."/>
            <person name="Kotiranta H."/>
            <person name="LaButti K.M."/>
            <person name="Lechner B.E."/>
            <person name="Liimatainen K."/>
            <person name="Lipzen A."/>
            <person name="Lukacs Z."/>
            <person name="Mihaltcheva S."/>
            <person name="Morgado L.N."/>
            <person name="Niskanen T."/>
            <person name="Noordeloos M.E."/>
            <person name="Ohm R.A."/>
            <person name="Ortiz-Santana B."/>
            <person name="Ovrebo C."/>
            <person name="Racz N."/>
            <person name="Riley R."/>
            <person name="Savchenko A."/>
            <person name="Shiryaev A."/>
            <person name="Soop K."/>
            <person name="Spirin V."/>
            <person name="Szebenyi C."/>
            <person name="Tomsovsky M."/>
            <person name="Tulloss R.E."/>
            <person name="Uehling J."/>
            <person name="Grigoriev I.V."/>
            <person name="Vagvolgyi C."/>
            <person name="Papp T."/>
            <person name="Martin F.M."/>
            <person name="Miettinen O."/>
            <person name="Hibbett D.S."/>
            <person name="Nagy L.G."/>
        </authorList>
    </citation>
    <scope>NUCLEOTIDE SEQUENCE [LARGE SCALE GENOMIC DNA]</scope>
    <source>
        <strain evidence="1 2">FP101781</strain>
    </source>
</reference>